<evidence type="ECO:0000313" key="2">
    <source>
        <dbReference type="EMBL" id="MBC5725645.1"/>
    </source>
</evidence>
<dbReference type="Proteomes" id="UP000606499">
    <property type="component" value="Unassembled WGS sequence"/>
</dbReference>
<dbReference type="GO" id="GO:0016747">
    <property type="term" value="F:acyltransferase activity, transferring groups other than amino-acyl groups"/>
    <property type="evidence" value="ECO:0007669"/>
    <property type="project" value="InterPro"/>
</dbReference>
<evidence type="ECO:0000259" key="1">
    <source>
        <dbReference type="PROSITE" id="PS51186"/>
    </source>
</evidence>
<keyword evidence="3" id="KW-1185">Reference proteome</keyword>
<dbReference type="AlphaFoldDB" id="A0A923LUM0"/>
<evidence type="ECO:0000313" key="3">
    <source>
        <dbReference type="Proteomes" id="UP000606499"/>
    </source>
</evidence>
<reference evidence="2" key="1">
    <citation type="submission" date="2020-08" db="EMBL/GenBank/DDBJ databases">
        <title>Genome public.</title>
        <authorList>
            <person name="Liu C."/>
            <person name="Sun Q."/>
        </authorList>
    </citation>
    <scope>NUCLEOTIDE SEQUENCE</scope>
    <source>
        <strain evidence="2">NSJ-28</strain>
    </source>
</reference>
<accession>A0A923LUM0</accession>
<organism evidence="2 3">
    <name type="scientific">Agathobaculum faecis</name>
    <dbReference type="NCBI Taxonomy" id="2763013"/>
    <lineage>
        <taxon>Bacteria</taxon>
        <taxon>Bacillati</taxon>
        <taxon>Bacillota</taxon>
        <taxon>Clostridia</taxon>
        <taxon>Eubacteriales</taxon>
        <taxon>Butyricicoccaceae</taxon>
        <taxon>Agathobaculum</taxon>
    </lineage>
</organism>
<dbReference type="RefSeq" id="WP_147574216.1">
    <property type="nucleotide sequence ID" value="NZ_JACOPL010000007.1"/>
</dbReference>
<feature type="domain" description="N-acetyltransferase" evidence="1">
    <location>
        <begin position="2"/>
        <end position="154"/>
    </location>
</feature>
<dbReference type="Pfam" id="PF00583">
    <property type="entry name" value="Acetyltransf_1"/>
    <property type="match status" value="1"/>
</dbReference>
<comment type="caution">
    <text evidence="2">The sequence shown here is derived from an EMBL/GenBank/DDBJ whole genome shotgun (WGS) entry which is preliminary data.</text>
</comment>
<dbReference type="InterPro" id="IPR000182">
    <property type="entry name" value="GNAT_dom"/>
</dbReference>
<name>A0A923LUM0_9FIRM</name>
<proteinExistence type="predicted"/>
<dbReference type="SUPFAM" id="SSF55729">
    <property type="entry name" value="Acyl-CoA N-acyltransferases (Nat)"/>
    <property type="match status" value="1"/>
</dbReference>
<dbReference type="Gene3D" id="3.40.630.30">
    <property type="match status" value="1"/>
</dbReference>
<sequence>MMVIRNETAGDYTAVETLTRRAFYNIYIPGCVEHYLVHCMRGHADFLPELDFVLELDGQVIGNIMYTKAKLVGESGMEKDILTFGPLSIAPEYQRKGYGTRLMEHSFVRAAALGYDGIVIFGSPANYVGRGFQSCRRFHIATEDERFPAAMLVKELVPHALGGERWVYYGSPAMEVDEKAAARYDDSLEPMEKRRLPSQEEFYIISRSFLA</sequence>
<dbReference type="EMBL" id="JACOPL010000007">
    <property type="protein sequence ID" value="MBC5725645.1"/>
    <property type="molecule type" value="Genomic_DNA"/>
</dbReference>
<dbReference type="PROSITE" id="PS51186">
    <property type="entry name" value="GNAT"/>
    <property type="match status" value="1"/>
</dbReference>
<dbReference type="CDD" id="cd04301">
    <property type="entry name" value="NAT_SF"/>
    <property type="match status" value="1"/>
</dbReference>
<protein>
    <submittedName>
        <fullName evidence="2">N-acetyltransferase</fullName>
    </submittedName>
</protein>
<dbReference type="InterPro" id="IPR016181">
    <property type="entry name" value="Acyl_CoA_acyltransferase"/>
</dbReference>
<gene>
    <name evidence="2" type="ORF">H8S45_09275</name>
</gene>